<sequence length="266" mass="29223">MGIRYEKDGAIATITIDNGKVNAFTPEMHREMYDVMKDFVADRSVHVGILTGAGERAFCGGDDIKNPNGVQSHADALTAHFYPSTDADDHLRPGWERDIRQIERYKPIVGAINGPAAGMGFIYMMNLTDIRIGTPRSFLSLPEIAYGMAGAGGSTQLARHVPPTVAMWMLLTGERLPAEDALKYALYNEIVEPEALMARAREIAELIARHPPLSVRVEMEVTKKAMELPRAEAVNLSGHLYRLQRATFAARGEHGGTPLANPERAE</sequence>
<proteinExistence type="predicted"/>
<keyword evidence="2" id="KW-1185">Reference proteome</keyword>
<dbReference type="InterPro" id="IPR001753">
    <property type="entry name" value="Enoyl-CoA_hydra/iso"/>
</dbReference>
<dbReference type="SUPFAM" id="SSF52096">
    <property type="entry name" value="ClpP/crotonase"/>
    <property type="match status" value="1"/>
</dbReference>
<organism evidence="1 2">
    <name type="scientific">Seohaeicola nanhaiensis</name>
    <dbReference type="NCBI Taxonomy" id="1387282"/>
    <lineage>
        <taxon>Bacteria</taxon>
        <taxon>Pseudomonadati</taxon>
        <taxon>Pseudomonadota</taxon>
        <taxon>Alphaproteobacteria</taxon>
        <taxon>Rhodobacterales</taxon>
        <taxon>Roseobacteraceae</taxon>
        <taxon>Seohaeicola</taxon>
    </lineage>
</organism>
<dbReference type="PANTHER" id="PTHR11941">
    <property type="entry name" value="ENOYL-COA HYDRATASE-RELATED"/>
    <property type="match status" value="1"/>
</dbReference>
<dbReference type="Proteomes" id="UP001595973">
    <property type="component" value="Unassembled WGS sequence"/>
</dbReference>
<reference evidence="2" key="1">
    <citation type="journal article" date="2019" name="Int. J. Syst. Evol. Microbiol.">
        <title>The Global Catalogue of Microorganisms (GCM) 10K type strain sequencing project: providing services to taxonomists for standard genome sequencing and annotation.</title>
        <authorList>
            <consortium name="The Broad Institute Genomics Platform"/>
            <consortium name="The Broad Institute Genome Sequencing Center for Infectious Disease"/>
            <person name="Wu L."/>
            <person name="Ma J."/>
        </authorList>
    </citation>
    <scope>NUCLEOTIDE SEQUENCE [LARGE SCALE GENOMIC DNA]</scope>
    <source>
        <strain evidence="2">CGMCC 4.7283</strain>
    </source>
</reference>
<gene>
    <name evidence="1" type="ORF">ACFO5X_01630</name>
</gene>
<dbReference type="EMBL" id="JBHSGI010000002">
    <property type="protein sequence ID" value="MFC4667240.1"/>
    <property type="molecule type" value="Genomic_DNA"/>
</dbReference>
<dbReference type="InterPro" id="IPR029045">
    <property type="entry name" value="ClpP/crotonase-like_dom_sf"/>
</dbReference>
<name>A0ABV9KAL4_9RHOB</name>
<evidence type="ECO:0000313" key="1">
    <source>
        <dbReference type="EMBL" id="MFC4667240.1"/>
    </source>
</evidence>
<dbReference type="RefSeq" id="WP_380715259.1">
    <property type="nucleotide sequence ID" value="NZ_JBHSGI010000002.1"/>
</dbReference>
<dbReference type="PANTHER" id="PTHR11941:SF54">
    <property type="entry name" value="ENOYL-COA HYDRATASE, MITOCHONDRIAL"/>
    <property type="match status" value="1"/>
</dbReference>
<dbReference type="Pfam" id="PF00378">
    <property type="entry name" value="ECH_1"/>
    <property type="match status" value="1"/>
</dbReference>
<comment type="caution">
    <text evidence="1">The sequence shown here is derived from an EMBL/GenBank/DDBJ whole genome shotgun (WGS) entry which is preliminary data.</text>
</comment>
<accession>A0ABV9KAL4</accession>
<dbReference type="Gene3D" id="3.90.226.10">
    <property type="entry name" value="2-enoyl-CoA Hydratase, Chain A, domain 1"/>
    <property type="match status" value="1"/>
</dbReference>
<dbReference type="CDD" id="cd06558">
    <property type="entry name" value="crotonase-like"/>
    <property type="match status" value="1"/>
</dbReference>
<protein>
    <submittedName>
        <fullName evidence="1">Enoyl-CoA hydratase/isomerase family protein</fullName>
    </submittedName>
</protein>
<evidence type="ECO:0000313" key="2">
    <source>
        <dbReference type="Proteomes" id="UP001595973"/>
    </source>
</evidence>